<feature type="region of interest" description="Disordered" evidence="2">
    <location>
        <begin position="34"/>
        <end position="79"/>
    </location>
</feature>
<evidence type="ECO:0000256" key="2">
    <source>
        <dbReference type="SAM" id="MobiDB-lite"/>
    </source>
</evidence>
<protein>
    <submittedName>
        <fullName evidence="3">Uncharacterized protein</fullName>
    </submittedName>
</protein>
<feature type="coiled-coil region" evidence="1">
    <location>
        <begin position="115"/>
        <end position="149"/>
    </location>
</feature>
<proteinExistence type="predicted"/>
<comment type="caution">
    <text evidence="3">The sequence shown here is derived from an EMBL/GenBank/DDBJ whole genome shotgun (WGS) entry which is preliminary data.</text>
</comment>
<dbReference type="Proteomes" id="UP000887458">
    <property type="component" value="Unassembled WGS sequence"/>
</dbReference>
<sequence>MISLKDYISKENNEIVEQFRYFNRLDKILKNLSKKSQHEEMKISKCHHDDDENIPAKNKSSADHKTETSNNQKDDDQTKTNLDLEKMLENLPILKPKTAPSKSATSQMEKYRQDLLKQIQEKKISKKTNEELEKNKEKILQNKIKQQQISLYLEYLDERKKMKNFIPKQRPPSSSTKIMMAENDRKNAIQMKQKCKSAKADHHRKHEKDANEKNNINSLNDKMDIPNDDDDSGGVGGGEQSSSNDSTSLMKIQEKESSSTTNILTDLNEVRKIMHNDHYELLEKLFDLNI</sequence>
<evidence type="ECO:0000313" key="4">
    <source>
        <dbReference type="Proteomes" id="UP000887458"/>
    </source>
</evidence>
<gene>
    <name evidence="3" type="ORF">DERP_002583</name>
</gene>
<dbReference type="EMBL" id="NJHN03000037">
    <property type="protein sequence ID" value="KAH9422286.1"/>
    <property type="molecule type" value="Genomic_DNA"/>
</dbReference>
<feature type="region of interest" description="Disordered" evidence="2">
    <location>
        <begin position="188"/>
        <end position="260"/>
    </location>
</feature>
<feature type="compositionally biased region" description="Basic and acidic residues" evidence="2">
    <location>
        <begin position="60"/>
        <end position="79"/>
    </location>
</feature>
<reference evidence="3 4" key="1">
    <citation type="journal article" date="2018" name="J. Allergy Clin. Immunol.">
        <title>High-quality assembly of Dermatophagoides pteronyssinus genome and transcriptome reveals a wide range of novel allergens.</title>
        <authorList>
            <person name="Liu X.Y."/>
            <person name="Yang K.Y."/>
            <person name="Wang M.Q."/>
            <person name="Kwok J.S."/>
            <person name="Zeng X."/>
            <person name="Yang Z."/>
            <person name="Xiao X.J."/>
            <person name="Lau C.P."/>
            <person name="Li Y."/>
            <person name="Huang Z.M."/>
            <person name="Ba J.G."/>
            <person name="Yim A.K."/>
            <person name="Ouyang C.Y."/>
            <person name="Ngai S.M."/>
            <person name="Chan T.F."/>
            <person name="Leung E.L."/>
            <person name="Liu L."/>
            <person name="Liu Z.G."/>
            <person name="Tsui S.K."/>
        </authorList>
    </citation>
    <scope>NUCLEOTIDE SEQUENCE [LARGE SCALE GENOMIC DNA]</scope>
    <source>
        <strain evidence="3">Derp</strain>
    </source>
</reference>
<keyword evidence="4" id="KW-1185">Reference proteome</keyword>
<name>A0ABQ8JI85_DERPT</name>
<feature type="compositionally biased region" description="Basic and acidic residues" evidence="2">
    <location>
        <begin position="36"/>
        <end position="50"/>
    </location>
</feature>
<reference evidence="3 4" key="2">
    <citation type="journal article" date="2022" name="Mol. Biol. Evol.">
        <title>Comparative Genomics Reveals Insights into the Divergent Evolution of Astigmatic Mites and Household Pest Adaptations.</title>
        <authorList>
            <person name="Xiong Q."/>
            <person name="Wan A.T."/>
            <person name="Liu X."/>
            <person name="Fung C.S."/>
            <person name="Xiao X."/>
            <person name="Malainual N."/>
            <person name="Hou J."/>
            <person name="Wang L."/>
            <person name="Wang M."/>
            <person name="Yang K.Y."/>
            <person name="Cui Y."/>
            <person name="Leung E.L."/>
            <person name="Nong W."/>
            <person name="Shin S.K."/>
            <person name="Au S.W."/>
            <person name="Jeong K.Y."/>
            <person name="Chew F.T."/>
            <person name="Hui J.H."/>
            <person name="Leung T.F."/>
            <person name="Tungtrongchitr A."/>
            <person name="Zhong N."/>
            <person name="Liu Z."/>
            <person name="Tsui S.K."/>
        </authorList>
    </citation>
    <scope>NUCLEOTIDE SEQUENCE [LARGE SCALE GENOMIC DNA]</scope>
    <source>
        <strain evidence="3">Derp</strain>
    </source>
</reference>
<keyword evidence="1" id="KW-0175">Coiled coil</keyword>
<feature type="compositionally biased region" description="Basic residues" evidence="2">
    <location>
        <begin position="193"/>
        <end position="206"/>
    </location>
</feature>
<evidence type="ECO:0000256" key="1">
    <source>
        <dbReference type="SAM" id="Coils"/>
    </source>
</evidence>
<accession>A0ABQ8JI85</accession>
<organism evidence="3 4">
    <name type="scientific">Dermatophagoides pteronyssinus</name>
    <name type="common">European house dust mite</name>
    <dbReference type="NCBI Taxonomy" id="6956"/>
    <lineage>
        <taxon>Eukaryota</taxon>
        <taxon>Metazoa</taxon>
        <taxon>Ecdysozoa</taxon>
        <taxon>Arthropoda</taxon>
        <taxon>Chelicerata</taxon>
        <taxon>Arachnida</taxon>
        <taxon>Acari</taxon>
        <taxon>Acariformes</taxon>
        <taxon>Sarcoptiformes</taxon>
        <taxon>Astigmata</taxon>
        <taxon>Psoroptidia</taxon>
        <taxon>Analgoidea</taxon>
        <taxon>Pyroglyphidae</taxon>
        <taxon>Dermatophagoidinae</taxon>
        <taxon>Dermatophagoides</taxon>
    </lineage>
</organism>
<evidence type="ECO:0000313" key="3">
    <source>
        <dbReference type="EMBL" id="KAH9422286.1"/>
    </source>
</evidence>